<dbReference type="STRING" id="1477437.SAMN05444682_112157"/>
<evidence type="ECO:0000313" key="2">
    <source>
        <dbReference type="Proteomes" id="UP000198670"/>
    </source>
</evidence>
<dbReference type="EMBL" id="FOQO01000012">
    <property type="protein sequence ID" value="SFJ69671.1"/>
    <property type="molecule type" value="Genomic_DNA"/>
</dbReference>
<protein>
    <submittedName>
        <fullName evidence="1">Uncharacterized protein</fullName>
    </submittedName>
</protein>
<dbReference type="AlphaFoldDB" id="A0A1I3TJ72"/>
<reference evidence="1 2" key="1">
    <citation type="submission" date="2016-10" db="EMBL/GenBank/DDBJ databases">
        <authorList>
            <person name="de Groot N.N."/>
        </authorList>
    </citation>
    <scope>NUCLEOTIDE SEQUENCE [LARGE SCALE GENOMIC DNA]</scope>
    <source>
        <strain evidence="1 2">RK1</strain>
    </source>
</reference>
<organism evidence="1 2">
    <name type="scientific">Parapedobacter indicus</name>
    <dbReference type="NCBI Taxonomy" id="1477437"/>
    <lineage>
        <taxon>Bacteria</taxon>
        <taxon>Pseudomonadati</taxon>
        <taxon>Bacteroidota</taxon>
        <taxon>Sphingobacteriia</taxon>
        <taxon>Sphingobacteriales</taxon>
        <taxon>Sphingobacteriaceae</taxon>
        <taxon>Parapedobacter</taxon>
    </lineage>
</organism>
<keyword evidence="2" id="KW-1185">Reference proteome</keyword>
<sequence>MSYADRSDPKFGKRGVVQFRFAYGGDEWDFGYVTIFFIQHLGIGPLLKKSNAEAIKQLDEFRVFELISAAEQARINMTRFELDGMQSFYFAKMADQFCKLLVHPDSEQLADTLVGYMQKKHTRFKTGKALMDFYLPIATDMLADFNDHYKTVSHGQKALKLLWEDKNDSL</sequence>
<dbReference type="RefSeq" id="WP_090630864.1">
    <property type="nucleotide sequence ID" value="NZ_FOQO01000012.1"/>
</dbReference>
<proteinExistence type="predicted"/>
<evidence type="ECO:0000313" key="1">
    <source>
        <dbReference type="EMBL" id="SFJ69671.1"/>
    </source>
</evidence>
<accession>A0A1I3TJ72</accession>
<gene>
    <name evidence="1" type="ORF">SAMN05444682_112157</name>
</gene>
<dbReference type="Proteomes" id="UP000198670">
    <property type="component" value="Unassembled WGS sequence"/>
</dbReference>
<name>A0A1I3TJ72_9SPHI</name>